<comment type="caution">
    <text evidence="1">The sequence shown here is derived from an EMBL/GenBank/DDBJ whole genome shotgun (WGS) entry which is preliminary data.</text>
</comment>
<proteinExistence type="predicted"/>
<dbReference type="EMBL" id="CM042046">
    <property type="protein sequence ID" value="KAI3675397.1"/>
    <property type="molecule type" value="Genomic_DNA"/>
</dbReference>
<accession>A0ACB8XW39</accession>
<reference evidence="2" key="1">
    <citation type="journal article" date="2022" name="Mol. Ecol. Resour.">
        <title>The genomes of chicory, endive, great burdock and yacon provide insights into Asteraceae palaeo-polyploidization history and plant inulin production.</title>
        <authorList>
            <person name="Fan W."/>
            <person name="Wang S."/>
            <person name="Wang H."/>
            <person name="Wang A."/>
            <person name="Jiang F."/>
            <person name="Liu H."/>
            <person name="Zhao H."/>
            <person name="Xu D."/>
            <person name="Zhang Y."/>
        </authorList>
    </citation>
    <scope>NUCLEOTIDE SEQUENCE [LARGE SCALE GENOMIC DNA]</scope>
    <source>
        <strain evidence="2">cv. Yunnan</strain>
    </source>
</reference>
<name>A0ACB8XW39_9ASTR</name>
<evidence type="ECO:0000313" key="1">
    <source>
        <dbReference type="EMBL" id="KAI3675397.1"/>
    </source>
</evidence>
<evidence type="ECO:0000313" key="2">
    <source>
        <dbReference type="Proteomes" id="UP001056120"/>
    </source>
</evidence>
<dbReference type="Proteomes" id="UP001056120">
    <property type="component" value="Linkage Group LG29"/>
</dbReference>
<sequence>MEQVFETSSSSCRNKRKQSCNPVQPVNKIKSPNQHESRFMFPFSLDNNPQQPQPRSQSSNNHQMICFESENQQAPVVKLYRGVRQRHWGKWVAEIRLPRSRSRRWLGTFETAVEAALAYDHEAFKLRGNEARLNFPHLFVKDLKEIPVSTSQLEVNPLVNGSEQVGPSNGDAMNRFEPSDGLCDWGSMEDGVTNASQ</sequence>
<gene>
    <name evidence="1" type="ORF">L1987_84987</name>
</gene>
<keyword evidence="2" id="KW-1185">Reference proteome</keyword>
<reference evidence="1 2" key="2">
    <citation type="journal article" date="2022" name="Mol. Ecol. Resour.">
        <title>The genomes of chicory, endive, great burdock and yacon provide insights into Asteraceae paleo-polyploidization history and plant inulin production.</title>
        <authorList>
            <person name="Fan W."/>
            <person name="Wang S."/>
            <person name="Wang H."/>
            <person name="Wang A."/>
            <person name="Jiang F."/>
            <person name="Liu H."/>
            <person name="Zhao H."/>
            <person name="Xu D."/>
            <person name="Zhang Y."/>
        </authorList>
    </citation>
    <scope>NUCLEOTIDE SEQUENCE [LARGE SCALE GENOMIC DNA]</scope>
    <source>
        <strain evidence="2">cv. Yunnan</strain>
        <tissue evidence="1">Leaves</tissue>
    </source>
</reference>
<organism evidence="1 2">
    <name type="scientific">Smallanthus sonchifolius</name>
    <dbReference type="NCBI Taxonomy" id="185202"/>
    <lineage>
        <taxon>Eukaryota</taxon>
        <taxon>Viridiplantae</taxon>
        <taxon>Streptophyta</taxon>
        <taxon>Embryophyta</taxon>
        <taxon>Tracheophyta</taxon>
        <taxon>Spermatophyta</taxon>
        <taxon>Magnoliopsida</taxon>
        <taxon>eudicotyledons</taxon>
        <taxon>Gunneridae</taxon>
        <taxon>Pentapetalae</taxon>
        <taxon>asterids</taxon>
        <taxon>campanulids</taxon>
        <taxon>Asterales</taxon>
        <taxon>Asteraceae</taxon>
        <taxon>Asteroideae</taxon>
        <taxon>Heliantheae alliance</taxon>
        <taxon>Millerieae</taxon>
        <taxon>Smallanthus</taxon>
    </lineage>
</organism>
<protein>
    <submittedName>
        <fullName evidence="1">Uncharacterized protein</fullName>
    </submittedName>
</protein>